<feature type="domain" description="HAMP" evidence="8">
    <location>
        <begin position="304"/>
        <end position="357"/>
    </location>
</feature>
<dbReference type="PANTHER" id="PTHR34220:SF7">
    <property type="entry name" value="SENSOR HISTIDINE KINASE YPDA"/>
    <property type="match status" value="1"/>
</dbReference>
<dbReference type="RefSeq" id="WP_144697502.1">
    <property type="nucleotide sequence ID" value="NZ_VNJJ01000001.1"/>
</dbReference>
<proteinExistence type="predicted"/>
<dbReference type="SUPFAM" id="SSF55874">
    <property type="entry name" value="ATPase domain of HSP90 chaperone/DNA topoisomerase II/histidine kinase"/>
    <property type="match status" value="1"/>
</dbReference>
<evidence type="ECO:0000256" key="2">
    <source>
        <dbReference type="ARBA" id="ARBA00022475"/>
    </source>
</evidence>
<keyword evidence="2" id="KW-1003">Cell membrane</keyword>
<dbReference type="EMBL" id="VNJJ01000001">
    <property type="protein sequence ID" value="TVY04222.1"/>
    <property type="molecule type" value="Genomic_DNA"/>
</dbReference>
<keyword evidence="3" id="KW-0597">Phosphoprotein</keyword>
<dbReference type="Proteomes" id="UP000316330">
    <property type="component" value="Unassembled WGS sequence"/>
</dbReference>
<evidence type="ECO:0000259" key="8">
    <source>
        <dbReference type="PROSITE" id="PS50885"/>
    </source>
</evidence>
<dbReference type="Pfam" id="PF02518">
    <property type="entry name" value="HATPase_c"/>
    <property type="match status" value="1"/>
</dbReference>
<comment type="subcellular location">
    <subcellularLocation>
        <location evidence="1">Cell membrane</location>
        <topology evidence="1">Multi-pass membrane protein</topology>
    </subcellularLocation>
</comment>
<keyword evidence="5" id="KW-0418">Kinase</keyword>
<evidence type="ECO:0000256" key="7">
    <source>
        <dbReference type="SAM" id="Phobius"/>
    </source>
</evidence>
<keyword evidence="10" id="KW-1185">Reference proteome</keyword>
<accession>A0A559JWF1</accession>
<dbReference type="OrthoDB" id="759642at2"/>
<dbReference type="PANTHER" id="PTHR34220">
    <property type="entry name" value="SENSOR HISTIDINE KINASE YPDA"/>
    <property type="match status" value="1"/>
</dbReference>
<gene>
    <name evidence="9" type="ORF">FPZ45_01075</name>
</gene>
<dbReference type="CDD" id="cd06225">
    <property type="entry name" value="HAMP"/>
    <property type="match status" value="1"/>
</dbReference>
<dbReference type="InterPro" id="IPR036890">
    <property type="entry name" value="HATPase_C_sf"/>
</dbReference>
<evidence type="ECO:0000256" key="3">
    <source>
        <dbReference type="ARBA" id="ARBA00022553"/>
    </source>
</evidence>
<evidence type="ECO:0000256" key="1">
    <source>
        <dbReference type="ARBA" id="ARBA00004651"/>
    </source>
</evidence>
<reference evidence="9 10" key="1">
    <citation type="submission" date="2019-07" db="EMBL/GenBank/DDBJ databases">
        <authorList>
            <person name="Kim J."/>
        </authorList>
    </citation>
    <scope>NUCLEOTIDE SEQUENCE [LARGE SCALE GENOMIC DNA]</scope>
    <source>
        <strain evidence="9 10">G13</strain>
    </source>
</reference>
<dbReference type="Gene3D" id="3.30.565.10">
    <property type="entry name" value="Histidine kinase-like ATPase, C-terminal domain"/>
    <property type="match status" value="1"/>
</dbReference>
<sequence length="572" mass="65431">MRGLNRTFLRTIRFKLLFGLLLVIVPLVGLLIYNNFYAIQIIRNQVMQSNVNMMSLYMGRIDASLKEVDNYLYALAATNTDLLQLDVPEKRNPNEYNISKIALAKKINTDINSYKSIDSFIIYSRENDDMMITEEMSQSYDYRKVLNDSIQSWLRTDPGSKGNSGERWRTYCIGNEYFLYHIVKAGNVDIVGWVNVKKIMVPLELIQLGQDGRAVLIDETDSSAMNDRDYVSEHGIDLKSDRLTGSNGKFLVAGAQSSLGPFSLAAVIPDSAILERLSSFKDIIAVICIGSVIAIPFVLLFFQRLILLPVRRIVSAMKQVKLGNWEARIEPSPSSVEFELMHESFNTMIRTVQELTISVYEEKISKQTAELMHLQLQINPHFFMNTINMIYNSAQVRDYPIIQELSLALVRYFRYMLLQGDRTQVPLRDEVEQLINYLRIQEMRYGDSLTYELSAPEELLDRPVPPLLVQTFVENTIKHTLTMDEPVHLQIDICSANGDGTGLRLLIRDTGNGFPDEVLHRLAVQEDVRSERGEHVGIWNAMHRLRLLYGDRADIKFANGEEWGAEIRITLP</sequence>
<keyword evidence="4" id="KW-0808">Transferase</keyword>
<feature type="transmembrane region" description="Helical" evidence="7">
    <location>
        <begin position="12"/>
        <end position="33"/>
    </location>
</feature>
<protein>
    <submittedName>
        <fullName evidence="9">HAMP domain-containing protein</fullName>
    </submittedName>
</protein>
<evidence type="ECO:0000256" key="6">
    <source>
        <dbReference type="ARBA" id="ARBA00023136"/>
    </source>
</evidence>
<keyword evidence="7" id="KW-1133">Transmembrane helix</keyword>
<evidence type="ECO:0000256" key="5">
    <source>
        <dbReference type="ARBA" id="ARBA00022777"/>
    </source>
</evidence>
<dbReference type="InterPro" id="IPR010559">
    <property type="entry name" value="Sig_transdc_His_kin_internal"/>
</dbReference>
<dbReference type="GO" id="GO:0000155">
    <property type="term" value="F:phosphorelay sensor kinase activity"/>
    <property type="evidence" value="ECO:0007669"/>
    <property type="project" value="InterPro"/>
</dbReference>
<keyword evidence="7" id="KW-0812">Transmembrane</keyword>
<dbReference type="GO" id="GO:0005886">
    <property type="term" value="C:plasma membrane"/>
    <property type="evidence" value="ECO:0007669"/>
    <property type="project" value="UniProtKB-SubCell"/>
</dbReference>
<evidence type="ECO:0000313" key="9">
    <source>
        <dbReference type="EMBL" id="TVY04222.1"/>
    </source>
</evidence>
<dbReference type="SUPFAM" id="SSF158472">
    <property type="entry name" value="HAMP domain-like"/>
    <property type="match status" value="1"/>
</dbReference>
<dbReference type="AlphaFoldDB" id="A0A559JWF1"/>
<dbReference type="InterPro" id="IPR003594">
    <property type="entry name" value="HATPase_dom"/>
</dbReference>
<keyword evidence="6 7" id="KW-0472">Membrane</keyword>
<evidence type="ECO:0000256" key="4">
    <source>
        <dbReference type="ARBA" id="ARBA00022679"/>
    </source>
</evidence>
<dbReference type="Pfam" id="PF00672">
    <property type="entry name" value="HAMP"/>
    <property type="match status" value="1"/>
</dbReference>
<organism evidence="9 10">
    <name type="scientific">Cohnella terricola</name>
    <dbReference type="NCBI Taxonomy" id="1289167"/>
    <lineage>
        <taxon>Bacteria</taxon>
        <taxon>Bacillati</taxon>
        <taxon>Bacillota</taxon>
        <taxon>Bacilli</taxon>
        <taxon>Bacillales</taxon>
        <taxon>Paenibacillaceae</taxon>
        <taxon>Cohnella</taxon>
    </lineage>
</organism>
<dbReference type="InterPro" id="IPR050640">
    <property type="entry name" value="Bact_2-comp_sensor_kinase"/>
</dbReference>
<dbReference type="Pfam" id="PF06580">
    <property type="entry name" value="His_kinase"/>
    <property type="match status" value="1"/>
</dbReference>
<dbReference type="InterPro" id="IPR003660">
    <property type="entry name" value="HAMP_dom"/>
</dbReference>
<feature type="transmembrane region" description="Helical" evidence="7">
    <location>
        <begin position="283"/>
        <end position="302"/>
    </location>
</feature>
<evidence type="ECO:0000313" key="10">
    <source>
        <dbReference type="Proteomes" id="UP000316330"/>
    </source>
</evidence>
<dbReference type="PROSITE" id="PS50885">
    <property type="entry name" value="HAMP"/>
    <property type="match status" value="1"/>
</dbReference>
<dbReference type="SMART" id="SM00304">
    <property type="entry name" value="HAMP"/>
    <property type="match status" value="1"/>
</dbReference>
<comment type="caution">
    <text evidence="9">The sequence shown here is derived from an EMBL/GenBank/DDBJ whole genome shotgun (WGS) entry which is preliminary data.</text>
</comment>
<name>A0A559JWF1_9BACL</name>
<dbReference type="Gene3D" id="6.10.340.10">
    <property type="match status" value="1"/>
</dbReference>